<gene>
    <name evidence="2" type="ORF">GCM10010274_47970</name>
</gene>
<feature type="compositionally biased region" description="Low complexity" evidence="1">
    <location>
        <begin position="1"/>
        <end position="19"/>
    </location>
</feature>
<evidence type="ECO:0000256" key="1">
    <source>
        <dbReference type="SAM" id="MobiDB-lite"/>
    </source>
</evidence>
<evidence type="ECO:0000313" key="2">
    <source>
        <dbReference type="EMBL" id="GGU53435.1"/>
    </source>
</evidence>
<reference evidence="2" key="1">
    <citation type="journal article" date="2014" name="Int. J. Syst. Evol. Microbiol.">
        <title>Complete genome sequence of Corynebacterium casei LMG S-19264T (=DSM 44701T), isolated from a smear-ripened cheese.</title>
        <authorList>
            <consortium name="US DOE Joint Genome Institute (JGI-PGF)"/>
            <person name="Walter F."/>
            <person name="Albersmeier A."/>
            <person name="Kalinowski J."/>
            <person name="Ruckert C."/>
        </authorList>
    </citation>
    <scope>NUCLEOTIDE SEQUENCE</scope>
    <source>
        <strain evidence="2">JCM 4391</strain>
    </source>
</reference>
<name>A0A918I1X3_9ACTN</name>
<dbReference type="AlphaFoldDB" id="A0A918I1X3"/>
<evidence type="ECO:0000313" key="3">
    <source>
        <dbReference type="Proteomes" id="UP000636661"/>
    </source>
</evidence>
<protein>
    <submittedName>
        <fullName evidence="2">Uncharacterized protein</fullName>
    </submittedName>
</protein>
<dbReference type="EMBL" id="BMTP01000013">
    <property type="protein sequence ID" value="GGU53435.1"/>
    <property type="molecule type" value="Genomic_DNA"/>
</dbReference>
<reference evidence="2" key="2">
    <citation type="submission" date="2020-09" db="EMBL/GenBank/DDBJ databases">
        <authorList>
            <person name="Sun Q."/>
            <person name="Ohkuma M."/>
        </authorList>
    </citation>
    <scope>NUCLEOTIDE SEQUENCE</scope>
    <source>
        <strain evidence="2">JCM 4391</strain>
    </source>
</reference>
<accession>A0A918I1X3</accession>
<feature type="compositionally biased region" description="Polar residues" evidence="1">
    <location>
        <begin position="20"/>
        <end position="39"/>
    </location>
</feature>
<dbReference type="Proteomes" id="UP000636661">
    <property type="component" value="Unassembled WGS sequence"/>
</dbReference>
<sequence length="74" mass="7569">MAYEPSAAASIQAAEISSPRETASTVQPAAPASATSDQMTIDRGVRVVRRELGGAVGSGMVHVPSLITCNAQEI</sequence>
<proteinExistence type="predicted"/>
<keyword evidence="3" id="KW-1185">Reference proteome</keyword>
<organism evidence="2 3">
    <name type="scientific">Streptomyces lavendofoliae</name>
    <dbReference type="NCBI Taxonomy" id="67314"/>
    <lineage>
        <taxon>Bacteria</taxon>
        <taxon>Bacillati</taxon>
        <taxon>Actinomycetota</taxon>
        <taxon>Actinomycetes</taxon>
        <taxon>Kitasatosporales</taxon>
        <taxon>Streptomycetaceae</taxon>
        <taxon>Streptomyces</taxon>
    </lineage>
</organism>
<comment type="caution">
    <text evidence="2">The sequence shown here is derived from an EMBL/GenBank/DDBJ whole genome shotgun (WGS) entry which is preliminary data.</text>
</comment>
<feature type="region of interest" description="Disordered" evidence="1">
    <location>
        <begin position="1"/>
        <end position="42"/>
    </location>
</feature>